<dbReference type="InterPro" id="IPR012386">
    <property type="entry name" value="Cyclic-nucl_3Pdiesterase"/>
</dbReference>
<organism evidence="2 3">
    <name type="scientific">Escallonia herrerae</name>
    <dbReference type="NCBI Taxonomy" id="1293975"/>
    <lineage>
        <taxon>Eukaryota</taxon>
        <taxon>Viridiplantae</taxon>
        <taxon>Streptophyta</taxon>
        <taxon>Embryophyta</taxon>
        <taxon>Tracheophyta</taxon>
        <taxon>Spermatophyta</taxon>
        <taxon>Magnoliopsida</taxon>
        <taxon>eudicotyledons</taxon>
        <taxon>Gunneridae</taxon>
        <taxon>Pentapetalae</taxon>
        <taxon>asterids</taxon>
        <taxon>campanulids</taxon>
        <taxon>Escalloniales</taxon>
        <taxon>Escalloniaceae</taxon>
        <taxon>Escallonia</taxon>
    </lineage>
</organism>
<dbReference type="Pfam" id="PF07823">
    <property type="entry name" value="CPDase"/>
    <property type="match status" value="1"/>
</dbReference>
<protein>
    <recommendedName>
        <fullName evidence="4">Cyclic phosphodiesterase</fullName>
    </recommendedName>
</protein>
<dbReference type="SUPFAM" id="SSF55144">
    <property type="entry name" value="LigT-like"/>
    <property type="match status" value="1"/>
</dbReference>
<dbReference type="Gene3D" id="3.90.1140.10">
    <property type="entry name" value="Cyclic phosphodiesterase"/>
    <property type="match status" value="1"/>
</dbReference>
<gene>
    <name evidence="2" type="ORF">RJ639_045080</name>
</gene>
<comment type="caution">
    <text evidence="2">The sequence shown here is derived from an EMBL/GenBank/DDBJ whole genome shotgun (WGS) entry which is preliminary data.</text>
</comment>
<proteinExistence type="predicted"/>
<keyword evidence="1" id="KW-0812">Transmembrane</keyword>
<evidence type="ECO:0000313" key="2">
    <source>
        <dbReference type="EMBL" id="KAK3023493.1"/>
    </source>
</evidence>
<dbReference type="GO" id="GO:0004113">
    <property type="term" value="F:2',3'-cyclic-nucleotide 3'-phosphodiesterase activity"/>
    <property type="evidence" value="ECO:0007669"/>
    <property type="project" value="TreeGrafter"/>
</dbReference>
<dbReference type="PANTHER" id="PTHR28141:SF1">
    <property type="entry name" value="2',3'-CYCLIC-NUCLEOTIDE 3'-PHOSPHODIESTERASE"/>
    <property type="match status" value="1"/>
</dbReference>
<accession>A0AA88WBH1</accession>
<keyword evidence="1" id="KW-1133">Transmembrane helix</keyword>
<feature type="transmembrane region" description="Helical" evidence="1">
    <location>
        <begin position="146"/>
        <end position="167"/>
    </location>
</feature>
<sequence>MEASNVRPNEAQMKNVYSVWALPPEDLKPRLKKLMGELRSEFNGPDFEPHVTVVGAVSLTEGDARDRFKSACEGLKAYNAKVEKVATGTFFYQCVFLLLHPTAECENFYPRLWRLVHTAAAILVIGTQRDISSSSREKKIKGKEQACFMLFGTRALAKITLLIWFGAINPYMPHLSLLYADLTDEEKKIAQERVNALDENIGSLGFQITRLALYKTDTEDKTLKSWEMVAECNLDTKWLPIAHLEQFQAASSGLVRVGLGWGPILTAHQGFGK</sequence>
<keyword evidence="3" id="KW-1185">Reference proteome</keyword>
<dbReference type="GO" id="GO:0009187">
    <property type="term" value="P:cyclic nucleotide metabolic process"/>
    <property type="evidence" value="ECO:0007669"/>
    <property type="project" value="TreeGrafter"/>
</dbReference>
<evidence type="ECO:0008006" key="4">
    <source>
        <dbReference type="Google" id="ProtNLM"/>
    </source>
</evidence>
<reference evidence="2" key="1">
    <citation type="submission" date="2022-12" db="EMBL/GenBank/DDBJ databases">
        <title>Draft genome assemblies for two species of Escallonia (Escalloniales).</title>
        <authorList>
            <person name="Chanderbali A."/>
            <person name="Dervinis C."/>
            <person name="Anghel I."/>
            <person name="Soltis D."/>
            <person name="Soltis P."/>
            <person name="Zapata F."/>
        </authorList>
    </citation>
    <scope>NUCLEOTIDE SEQUENCE</scope>
    <source>
        <strain evidence="2">UCBG64.0493</strain>
        <tissue evidence="2">Leaf</tissue>
    </source>
</reference>
<dbReference type="InterPro" id="IPR009097">
    <property type="entry name" value="Cyclic_Pdiesterase"/>
</dbReference>
<dbReference type="PANTHER" id="PTHR28141">
    <property type="entry name" value="2',3'-CYCLIC-NUCLEOTIDE 3'-PHOSPHODIESTERASE"/>
    <property type="match status" value="1"/>
</dbReference>
<dbReference type="Proteomes" id="UP001188597">
    <property type="component" value="Unassembled WGS sequence"/>
</dbReference>
<keyword evidence="1" id="KW-0472">Membrane</keyword>
<evidence type="ECO:0000256" key="1">
    <source>
        <dbReference type="SAM" id="Phobius"/>
    </source>
</evidence>
<dbReference type="EMBL" id="JAVXUP010000653">
    <property type="protein sequence ID" value="KAK3023493.1"/>
    <property type="molecule type" value="Genomic_DNA"/>
</dbReference>
<dbReference type="AlphaFoldDB" id="A0AA88WBH1"/>
<evidence type="ECO:0000313" key="3">
    <source>
        <dbReference type="Proteomes" id="UP001188597"/>
    </source>
</evidence>
<name>A0AA88WBH1_9ASTE</name>